<proteinExistence type="predicted"/>
<feature type="region of interest" description="Disordered" evidence="1">
    <location>
        <begin position="1427"/>
        <end position="1570"/>
    </location>
</feature>
<dbReference type="GO" id="GO:0005509">
    <property type="term" value="F:calcium ion binding"/>
    <property type="evidence" value="ECO:0007669"/>
    <property type="project" value="InterPro"/>
</dbReference>
<dbReference type="RefSeq" id="WP_073599551.1">
    <property type="nucleotide sequence ID" value="NZ_MRCB01000010.1"/>
</dbReference>
<dbReference type="Gene3D" id="2.60.40.3440">
    <property type="match status" value="2"/>
</dbReference>
<feature type="region of interest" description="Disordered" evidence="1">
    <location>
        <begin position="858"/>
        <end position="967"/>
    </location>
</feature>
<feature type="domain" description="DUF4347" evidence="3">
    <location>
        <begin position="8"/>
        <end position="166"/>
    </location>
</feature>
<feature type="region of interest" description="Disordered" evidence="1">
    <location>
        <begin position="1662"/>
        <end position="1686"/>
    </location>
</feature>
<dbReference type="InterPro" id="IPR018247">
    <property type="entry name" value="EF_Hand_1_Ca_BS"/>
</dbReference>
<name>A0A1U7HI89_9CYAN</name>
<feature type="compositionally biased region" description="Basic and acidic residues" evidence="1">
    <location>
        <begin position="1753"/>
        <end position="1764"/>
    </location>
</feature>
<dbReference type="Pfam" id="PF17963">
    <property type="entry name" value="Big_9"/>
    <property type="match status" value="4"/>
</dbReference>
<feature type="compositionally biased region" description="Polar residues" evidence="1">
    <location>
        <begin position="1238"/>
        <end position="1249"/>
    </location>
</feature>
<dbReference type="OrthoDB" id="517984at2"/>
<evidence type="ECO:0000313" key="4">
    <source>
        <dbReference type="EMBL" id="OKH23274.1"/>
    </source>
</evidence>
<feature type="region of interest" description="Disordered" evidence="1">
    <location>
        <begin position="995"/>
        <end position="1019"/>
    </location>
</feature>
<dbReference type="Proteomes" id="UP000186868">
    <property type="component" value="Unassembled WGS sequence"/>
</dbReference>
<feature type="region of interest" description="Disordered" evidence="1">
    <location>
        <begin position="1591"/>
        <end position="1621"/>
    </location>
</feature>
<reference evidence="4 5" key="1">
    <citation type="submission" date="2016-11" db="EMBL/GenBank/DDBJ databases">
        <title>Draft Genome Sequences of Nine Cyanobacterial Strains from Diverse Habitats.</title>
        <authorList>
            <person name="Zhu T."/>
            <person name="Hou S."/>
            <person name="Lu X."/>
            <person name="Hess W.R."/>
        </authorList>
    </citation>
    <scope>NUCLEOTIDE SEQUENCE [LARGE SCALE GENOMIC DNA]</scope>
    <source>
        <strain evidence="4 5">NIES-593</strain>
    </source>
</reference>
<accession>A0A1U7HI89</accession>
<feature type="compositionally biased region" description="Polar residues" evidence="1">
    <location>
        <begin position="887"/>
        <end position="901"/>
    </location>
</feature>
<evidence type="ECO:0008006" key="6">
    <source>
        <dbReference type="Google" id="ProtNLM"/>
    </source>
</evidence>
<feature type="domain" description="DUF4114" evidence="2">
    <location>
        <begin position="2333"/>
        <end position="2390"/>
    </location>
</feature>
<gene>
    <name evidence="4" type="ORF">NIES593_10600</name>
</gene>
<dbReference type="PROSITE" id="PS00018">
    <property type="entry name" value="EF_HAND_1"/>
    <property type="match status" value="1"/>
</dbReference>
<feature type="region of interest" description="Disordered" evidence="1">
    <location>
        <begin position="768"/>
        <end position="791"/>
    </location>
</feature>
<feature type="compositionally biased region" description="Basic and acidic residues" evidence="1">
    <location>
        <begin position="1279"/>
        <end position="1291"/>
    </location>
</feature>
<dbReference type="Pfam" id="PF14252">
    <property type="entry name" value="DUF4347"/>
    <property type="match status" value="1"/>
</dbReference>
<dbReference type="InterPro" id="IPR028974">
    <property type="entry name" value="TSP_type-3_rpt"/>
</dbReference>
<dbReference type="SUPFAM" id="SSF103647">
    <property type="entry name" value="TSP type-3 repeat"/>
    <property type="match status" value="9"/>
</dbReference>
<feature type="region of interest" description="Disordered" evidence="1">
    <location>
        <begin position="1706"/>
        <end position="1770"/>
    </location>
</feature>
<protein>
    <recommendedName>
        <fullName evidence="6">DUF4347 domain-containing protein</fullName>
    </recommendedName>
</protein>
<feature type="compositionally biased region" description="Basic and acidic residues" evidence="1">
    <location>
        <begin position="1445"/>
        <end position="1456"/>
    </location>
</feature>
<dbReference type="EMBL" id="MRCB01000010">
    <property type="protein sequence ID" value="OKH23274.1"/>
    <property type="molecule type" value="Genomic_DNA"/>
</dbReference>
<dbReference type="InterPro" id="IPR025592">
    <property type="entry name" value="DUF4347"/>
</dbReference>
<dbReference type="InterPro" id="IPR025193">
    <property type="entry name" value="DUF4114"/>
</dbReference>
<keyword evidence="5" id="KW-1185">Reference proteome</keyword>
<organism evidence="4 5">
    <name type="scientific">Hydrococcus rivularis NIES-593</name>
    <dbReference type="NCBI Taxonomy" id="1921803"/>
    <lineage>
        <taxon>Bacteria</taxon>
        <taxon>Bacillati</taxon>
        <taxon>Cyanobacteriota</taxon>
        <taxon>Cyanophyceae</taxon>
        <taxon>Pleurocapsales</taxon>
        <taxon>Hydrococcaceae</taxon>
        <taxon>Hydrococcus</taxon>
    </lineage>
</organism>
<dbReference type="Pfam" id="PF13448">
    <property type="entry name" value="DUF4114"/>
    <property type="match status" value="2"/>
</dbReference>
<comment type="caution">
    <text evidence="4">The sequence shown here is derived from an EMBL/GenBank/DDBJ whole genome shotgun (WGS) entry which is preliminary data.</text>
</comment>
<feature type="compositionally biased region" description="Polar residues" evidence="1">
    <location>
        <begin position="1712"/>
        <end position="1723"/>
    </location>
</feature>
<evidence type="ECO:0000313" key="5">
    <source>
        <dbReference type="Proteomes" id="UP000186868"/>
    </source>
</evidence>
<evidence type="ECO:0000256" key="1">
    <source>
        <dbReference type="SAM" id="MobiDB-lite"/>
    </source>
</evidence>
<evidence type="ECO:0000259" key="3">
    <source>
        <dbReference type="Pfam" id="PF14252"/>
    </source>
</evidence>
<evidence type="ECO:0000259" key="2">
    <source>
        <dbReference type="Pfam" id="PF13448"/>
    </source>
</evidence>
<dbReference type="PANTHER" id="PTHR10199">
    <property type="entry name" value="THROMBOSPONDIN"/>
    <property type="match status" value="1"/>
</dbReference>
<dbReference type="STRING" id="1921803.NIES593_10600"/>
<feature type="region of interest" description="Disordered" evidence="1">
    <location>
        <begin position="1183"/>
        <end position="1381"/>
    </location>
</feature>
<feature type="domain" description="DUF4114" evidence="2">
    <location>
        <begin position="2150"/>
        <end position="2230"/>
    </location>
</feature>
<dbReference type="Gene3D" id="4.10.1080.10">
    <property type="entry name" value="TSP type-3 repeat"/>
    <property type="match status" value="7"/>
</dbReference>
<sequence>MFFVGETVIFIDSAVKDYQSLVSGIVPGTKVFILDSGSDGVEQITRILKKFSNVAALHIISHGSPGCLYLGNSQLSLDTLNRYSQQLQSWSSPNLLLYGCNVAAGDAGDEFIEKLHRLTGASVAASSTPIGHQTLGGNWHLDKRLGAIAVSIPIREEVRSGWKGLLQQLLITVTSDPVVAPDGLSATYQNVGNVNGTSVDLRGTIVSANPSGGLTWTRATNPNDIRLIIDSGSTGRQVTILWEIFEAGTTNPIFANTTFTIADLDGNSTTDPIERISAAPNRYSVNTPTNLVVTTVQGVVQAQGSANENGGPTSAINYEWDNVSSWQVTYNAIKNGGRFFDIDGNLEYVFSNPVTITVPVANNDNFSTNEDNSVSGNVLADNGNGADSDPNSNPLTVTAVNGTAVSSGTPTTITLGSGTSVTMNADGTFSYNPNNAYQTLAVGQTATETFQYTISNGAGGGTNTATVNVAIAGVNDPPVNNLQSATGTINEDNPLTFNSANSNRISITDVDANSSPTVTLTASNGILTLGSTANVTVTGNGTDTVTVSGPLADVNNALNGLIFTPSPNFNGSASIQIQTDDGNGGTDTDSIAITVNAQPDPPALDLNGSASGQNFSNTVIGSGIAVNIASPTEATATDPDGDEVQTITIALSGVADGANEILTIGGTAVPLVDGSASGTAGNTPIDISVSSSTITITKQGGGIIPNADFTALLRGITYQNNKPTPTDGDRVFTFTANDGTATSSPVTSTINVSADTDGDGIINVNDLDDDNDGIPDAVEQNGDPNRDTDGDGIIDSIDLDSDNDGITDLRESGLSDAQIAALDSNNDGIIDSGFGANGLADAVETTSDSGSLNYTLASSDGDGVPDFQDLDSDGDGLFDLLEAGGTDTDNNGEIDNFSDGNANGLGDSVDPSSGGTPLPVLNTDGDGVANYRDLDSDNDGILDNTEQNGDPNRDTDGDGILDNLDLDSDNDGISDLVEAGGVDTNGDGIVDNFSDSNGNGLADSVDPAAGGTALSVPDTDGDGISDFQDLDSDNDGIADVIEAGEVDTNGDGIIDSFSDSNGNGLADGIEGSPLPVPDTDGDGVRDFQDLDSDNDGIADLVEAGGIDANGDGILDNLSDSNSDGLADLVDSKTGGVPLSLPDTDGDGVRDFQDLDSDNDGISDLVEAGGIDANGDGIIDNFSDSNGNGLADSVDPTTNGTPLSAPDSDGDGIRDFQDLDSDGDGQFDLVEAGGVDANNDGQVDNFSDSNGDGLADSVDPATGGVPLNPNLDQDGNGLADRLDNGDFDRDGIPDSADLDDDNDGILDSIEQQGDPTRDTDGDGIPDSFDLDSDNDGISDLVEAGGVDANGDGIVDNFSDSNGNGVADSVEGSPLPAPDTDGDGVRDFQDLDSDNDGITDVIEAGGIDANGDGIIDNFIDSNRDGIADRVSSSTGGTPLSVPDTDGDGIRDFRDRDSDNDGVADLVEAGGVDTNGDGIVDNFSDSNGDGLADSIDPKTGGVPLNPSLDSNGNGLADRLDNGDFDGDGIPDSADLDDDNDGILDSIEQQGDPTRDTDGDGIPDSFDLDSDNDGISDLVEAGGVDANGDGRIDNFNDSNGNGLADSVDPAAGGTALPVPDSDGDGVSDFRDRDSDNDGITDVIEAGGIDANGDGIIDNFIDSNGDGLADSVDPTTNGTPLSAPDSDGDGIRDFQDLDSDGDGQFDLVEAGGVDANNDGQVDNFSDSNGDGLADSVDPATGGVPLNPNLDQDGNGIPDRTDNRLPDRDSNPPLVQAADDRGRALRDTPIFLNVLNNDAEGLRISSITNPANGTVTINDNGTPNDPTDDFLVYTPNPGFTGSDSFSYTARDAQGNEFTANVAVAVRNPSPAKDDSIATPPNEPVNIRVLDNDSRGLRIGSVTNPANGTVTINDNGTPNDPSDDFLVYTPNPGFEGKDEFTYTAIDALGNSYEAIVSVKVDPNRPNAADDDVSVIPGAGIFINVLGNDSDPNRQALRIVSVTQGLRGTVRIDDNGTPDDPSDDRLFYAPNNQGESVFSLNRSGNRGLFSIRGNFQPFTDTFSYTVSDPDGNEETATVNVNVAPEVRLKFTLTENQADLVSEVGFFAVDDENGTIDGIAPGEAGYVETALRSGRVIFSSLSGYSQLFGENPTRIMEGFRSDDLLNFFFVQDSTVDATLARIDAGEIPDNVFFATAEANNDNFNHLEVGKVEGAFSLGWEDRGRRSDRDFNDMRLTVEVTDKPVPIGSKLQGDGQRELLDLSELTGQTLQAQISIFQEASYDNIVGLYRLEDATGAVRDPLTGALITPGQPGYAEAALAQNVGQFDKDTTSATVNIEGGIFYAPYILADGFQSQAYFPFLASNADGFDHLRLLGDNTFGFEDLVNGGDADYNDAVIRVAIMPI</sequence>
<dbReference type="PANTHER" id="PTHR10199:SF119">
    <property type="entry name" value="RE20510P"/>
    <property type="match status" value="1"/>
</dbReference>
<feature type="compositionally biased region" description="Acidic residues" evidence="1">
    <location>
        <begin position="1519"/>
        <end position="1538"/>
    </location>
</feature>